<evidence type="ECO:0000313" key="2">
    <source>
        <dbReference type="EMBL" id="CAK9081006.1"/>
    </source>
</evidence>
<organism evidence="2 3">
    <name type="scientific">Durusdinium trenchii</name>
    <dbReference type="NCBI Taxonomy" id="1381693"/>
    <lineage>
        <taxon>Eukaryota</taxon>
        <taxon>Sar</taxon>
        <taxon>Alveolata</taxon>
        <taxon>Dinophyceae</taxon>
        <taxon>Suessiales</taxon>
        <taxon>Symbiodiniaceae</taxon>
        <taxon>Durusdinium</taxon>
    </lineage>
</organism>
<protein>
    <submittedName>
        <fullName evidence="2">Uncharacterized protein</fullName>
    </submittedName>
</protein>
<comment type="caution">
    <text evidence="2">The sequence shown here is derived from an EMBL/GenBank/DDBJ whole genome shotgun (WGS) entry which is preliminary data.</text>
</comment>
<dbReference type="Proteomes" id="UP001642484">
    <property type="component" value="Unassembled WGS sequence"/>
</dbReference>
<evidence type="ECO:0000256" key="1">
    <source>
        <dbReference type="SAM" id="MobiDB-lite"/>
    </source>
</evidence>
<name>A0ABP0PZW8_9DINO</name>
<dbReference type="EMBL" id="CAXAMN010023806">
    <property type="protein sequence ID" value="CAK9081006.1"/>
    <property type="molecule type" value="Genomic_DNA"/>
</dbReference>
<feature type="compositionally biased region" description="Basic residues" evidence="1">
    <location>
        <begin position="110"/>
        <end position="130"/>
    </location>
</feature>
<reference evidence="2 3" key="1">
    <citation type="submission" date="2024-02" db="EMBL/GenBank/DDBJ databases">
        <authorList>
            <person name="Chen Y."/>
            <person name="Shah S."/>
            <person name="Dougan E. K."/>
            <person name="Thang M."/>
            <person name="Chan C."/>
        </authorList>
    </citation>
    <scope>NUCLEOTIDE SEQUENCE [LARGE SCALE GENOMIC DNA]</scope>
</reference>
<evidence type="ECO:0000313" key="3">
    <source>
        <dbReference type="Proteomes" id="UP001642484"/>
    </source>
</evidence>
<accession>A0ABP0PZW8</accession>
<feature type="region of interest" description="Disordered" evidence="1">
    <location>
        <begin position="89"/>
        <end position="130"/>
    </location>
</feature>
<sequence length="130" mass="14767">MTRKGHSLFSFGRCCGEAKEVDALFMVQPSPLGVRNAVPAGERGWIYFERLVSTIRVALTDEQYAARTVYANVPELKEAILVRAKKLRESATKGNEELTESNSRSTQPRSTKRLSQQHHWTKRRLPPLAR</sequence>
<proteinExistence type="predicted"/>
<gene>
    <name evidence="2" type="ORF">CCMP2556_LOCUS39668</name>
</gene>
<feature type="compositionally biased region" description="Polar residues" evidence="1">
    <location>
        <begin position="100"/>
        <end position="109"/>
    </location>
</feature>
<keyword evidence="3" id="KW-1185">Reference proteome</keyword>